<sequence length="145" mass="15482">MAKTRQHYQAPLRRPQAQRGIALIEALVSMVLLAIVGLGLVYALGRSLVAQKYQKAQSLAVQTIRADLQGRGLADGCPSSGSNKLTRNAEPIVESVDLSGLSKACTIKTVTVDMAGISKTTTMAQVRYELEAQTLFGPGTLLLKN</sequence>
<dbReference type="InterPro" id="IPR012902">
    <property type="entry name" value="N_methyl_site"/>
</dbReference>
<organism evidence="2 3">
    <name type="scientific">Roseateles oligotrophus</name>
    <dbReference type="NCBI Taxonomy" id="1769250"/>
    <lineage>
        <taxon>Bacteria</taxon>
        <taxon>Pseudomonadati</taxon>
        <taxon>Pseudomonadota</taxon>
        <taxon>Betaproteobacteria</taxon>
        <taxon>Burkholderiales</taxon>
        <taxon>Sphaerotilaceae</taxon>
        <taxon>Roseateles</taxon>
    </lineage>
</organism>
<protein>
    <submittedName>
        <fullName evidence="2">Type II secretory pathway pseudopilin PulG</fullName>
    </submittedName>
</protein>
<proteinExistence type="predicted"/>
<dbReference type="AlphaFoldDB" id="A0A840LGA4"/>
<keyword evidence="3" id="KW-1185">Reference proteome</keyword>
<evidence type="ECO:0000313" key="2">
    <source>
        <dbReference type="EMBL" id="MBB4845069.1"/>
    </source>
</evidence>
<dbReference type="RefSeq" id="WP_184302488.1">
    <property type="nucleotide sequence ID" value="NZ_JACHLP010000007.1"/>
</dbReference>
<keyword evidence="1" id="KW-0472">Membrane</keyword>
<keyword evidence="1" id="KW-0812">Transmembrane</keyword>
<comment type="caution">
    <text evidence="2">The sequence shown here is derived from an EMBL/GenBank/DDBJ whole genome shotgun (WGS) entry which is preliminary data.</text>
</comment>
<dbReference type="Pfam" id="PF07963">
    <property type="entry name" value="N_methyl"/>
    <property type="match status" value="1"/>
</dbReference>
<keyword evidence="1" id="KW-1133">Transmembrane helix</keyword>
<dbReference type="EMBL" id="JACHLP010000007">
    <property type="protein sequence ID" value="MBB4845069.1"/>
    <property type="molecule type" value="Genomic_DNA"/>
</dbReference>
<gene>
    <name evidence="2" type="ORF">HNP55_003615</name>
</gene>
<evidence type="ECO:0000313" key="3">
    <source>
        <dbReference type="Proteomes" id="UP000562027"/>
    </source>
</evidence>
<dbReference type="Proteomes" id="UP000562027">
    <property type="component" value="Unassembled WGS sequence"/>
</dbReference>
<reference evidence="2 3" key="1">
    <citation type="submission" date="2020-08" db="EMBL/GenBank/DDBJ databases">
        <title>Functional genomics of gut bacteria from endangered species of beetles.</title>
        <authorList>
            <person name="Carlos-Shanley C."/>
        </authorList>
    </citation>
    <scope>NUCLEOTIDE SEQUENCE [LARGE SCALE GENOMIC DNA]</scope>
    <source>
        <strain evidence="2 3">S00239</strain>
    </source>
</reference>
<name>A0A840LGA4_9BURK</name>
<feature type="transmembrane region" description="Helical" evidence="1">
    <location>
        <begin position="21"/>
        <end position="45"/>
    </location>
</feature>
<accession>A0A840LGA4</accession>
<evidence type="ECO:0000256" key="1">
    <source>
        <dbReference type="SAM" id="Phobius"/>
    </source>
</evidence>